<dbReference type="InterPro" id="IPR001854">
    <property type="entry name" value="Ribosomal_uL29"/>
</dbReference>
<dbReference type="Gene3D" id="1.10.287.310">
    <property type="match status" value="1"/>
</dbReference>
<organism evidence="6 7">
    <name type="scientific">Methylomarinovum tepidoasis</name>
    <dbReference type="NCBI Taxonomy" id="2840183"/>
    <lineage>
        <taxon>Bacteria</taxon>
        <taxon>Pseudomonadati</taxon>
        <taxon>Pseudomonadota</taxon>
        <taxon>Gammaproteobacteria</taxon>
        <taxon>Methylococcales</taxon>
        <taxon>Methylothermaceae</taxon>
        <taxon>Methylomarinovum</taxon>
    </lineage>
</organism>
<dbReference type="KEGG" id="meiy:MIN45_P1184"/>
<dbReference type="HAMAP" id="MF_00374">
    <property type="entry name" value="Ribosomal_uL29"/>
    <property type="match status" value="1"/>
</dbReference>
<reference evidence="7" key="1">
    <citation type="journal article" date="2024" name="Int. J. Syst. Evol. Microbiol.">
        <title>Methylomarinovum tepidoasis sp. nov., a moderately thermophilic methanotroph of the family Methylothermaceae isolated from a deep-sea hydrothermal field.</title>
        <authorList>
            <person name="Hirayama H."/>
            <person name="Takaki Y."/>
            <person name="Abe M."/>
            <person name="Miyazaki M."/>
            <person name="Uematsu K."/>
            <person name="Matsui Y."/>
            <person name="Takai K."/>
        </authorList>
    </citation>
    <scope>NUCLEOTIDE SEQUENCE [LARGE SCALE GENOMIC DNA]</scope>
    <source>
        <strain evidence="7">IN45</strain>
    </source>
</reference>
<dbReference type="Proteomes" id="UP001321450">
    <property type="component" value="Chromosome"/>
</dbReference>
<evidence type="ECO:0000256" key="3">
    <source>
        <dbReference type="ARBA" id="ARBA00023274"/>
    </source>
</evidence>
<dbReference type="GO" id="GO:0003735">
    <property type="term" value="F:structural constituent of ribosome"/>
    <property type="evidence" value="ECO:0007669"/>
    <property type="project" value="InterPro"/>
</dbReference>
<evidence type="ECO:0000256" key="5">
    <source>
        <dbReference type="HAMAP-Rule" id="MF_00374"/>
    </source>
</evidence>
<evidence type="ECO:0000313" key="7">
    <source>
        <dbReference type="Proteomes" id="UP001321450"/>
    </source>
</evidence>
<evidence type="ECO:0000256" key="1">
    <source>
        <dbReference type="ARBA" id="ARBA00009254"/>
    </source>
</evidence>
<dbReference type="Pfam" id="PF00831">
    <property type="entry name" value="Ribosomal_L29"/>
    <property type="match status" value="1"/>
</dbReference>
<dbReference type="FunFam" id="1.10.287.310:FF:000001">
    <property type="entry name" value="50S ribosomal protein L29"/>
    <property type="match status" value="1"/>
</dbReference>
<dbReference type="GO" id="GO:0006412">
    <property type="term" value="P:translation"/>
    <property type="evidence" value="ECO:0007669"/>
    <property type="project" value="UniProtKB-UniRule"/>
</dbReference>
<dbReference type="SUPFAM" id="SSF46561">
    <property type="entry name" value="Ribosomal protein L29 (L29p)"/>
    <property type="match status" value="1"/>
</dbReference>
<dbReference type="GO" id="GO:0022625">
    <property type="term" value="C:cytosolic large ribosomal subunit"/>
    <property type="evidence" value="ECO:0007669"/>
    <property type="project" value="TreeGrafter"/>
</dbReference>
<sequence>MKVSELRQKTKEELENLLVELHKEQFNLRMQKGTGALTKPDLLRKVRRDIARVKTILGEMARAEA</sequence>
<dbReference type="NCBIfam" id="TIGR00012">
    <property type="entry name" value="L29"/>
    <property type="match status" value="1"/>
</dbReference>
<dbReference type="PANTHER" id="PTHR10916">
    <property type="entry name" value="60S RIBOSOMAL PROTEIN L35/50S RIBOSOMAL PROTEIN L29"/>
    <property type="match status" value="1"/>
</dbReference>
<dbReference type="RefSeq" id="WP_286290996.1">
    <property type="nucleotide sequence ID" value="NZ_AP024718.1"/>
</dbReference>
<dbReference type="CDD" id="cd00427">
    <property type="entry name" value="Ribosomal_L29_HIP"/>
    <property type="match status" value="1"/>
</dbReference>
<dbReference type="InterPro" id="IPR050063">
    <property type="entry name" value="Ribosomal_protein_uL29"/>
</dbReference>
<dbReference type="InterPro" id="IPR036049">
    <property type="entry name" value="Ribosomal_uL29_sf"/>
</dbReference>
<dbReference type="AlphaFoldDB" id="A0AAU9CXE7"/>
<gene>
    <name evidence="5" type="primary">rpmC</name>
    <name evidence="6" type="ORF">MIN45_P1184</name>
</gene>
<evidence type="ECO:0000256" key="2">
    <source>
        <dbReference type="ARBA" id="ARBA00022980"/>
    </source>
</evidence>
<accession>A0AAU9CXE7</accession>
<proteinExistence type="inferred from homology"/>
<protein>
    <recommendedName>
        <fullName evidence="4 5">Large ribosomal subunit protein uL29</fullName>
    </recommendedName>
</protein>
<keyword evidence="2 5" id="KW-0689">Ribosomal protein</keyword>
<keyword evidence="7" id="KW-1185">Reference proteome</keyword>
<comment type="similarity">
    <text evidence="1 5">Belongs to the universal ribosomal protein uL29 family.</text>
</comment>
<evidence type="ECO:0000313" key="6">
    <source>
        <dbReference type="EMBL" id="BCX88814.1"/>
    </source>
</evidence>
<name>A0AAU9CXE7_9GAMM</name>
<evidence type="ECO:0000256" key="4">
    <source>
        <dbReference type="ARBA" id="ARBA00035204"/>
    </source>
</evidence>
<keyword evidence="3 5" id="KW-0687">Ribonucleoprotein</keyword>
<dbReference type="EMBL" id="AP024718">
    <property type="protein sequence ID" value="BCX88814.1"/>
    <property type="molecule type" value="Genomic_DNA"/>
</dbReference>
<dbReference type="PANTHER" id="PTHR10916:SF0">
    <property type="entry name" value="LARGE RIBOSOMAL SUBUNIT PROTEIN UL29C"/>
    <property type="match status" value="1"/>
</dbReference>